<evidence type="ECO:0000313" key="2">
    <source>
        <dbReference type="Proteomes" id="UP000055048"/>
    </source>
</evidence>
<gene>
    <name evidence="1" type="ORF">T05_11641</name>
</gene>
<accession>A0A0V0T287</accession>
<organism evidence="1 2">
    <name type="scientific">Trichinella murrelli</name>
    <dbReference type="NCBI Taxonomy" id="144512"/>
    <lineage>
        <taxon>Eukaryota</taxon>
        <taxon>Metazoa</taxon>
        <taxon>Ecdysozoa</taxon>
        <taxon>Nematoda</taxon>
        <taxon>Enoplea</taxon>
        <taxon>Dorylaimia</taxon>
        <taxon>Trichinellida</taxon>
        <taxon>Trichinellidae</taxon>
        <taxon>Trichinella</taxon>
    </lineage>
</organism>
<keyword evidence="2" id="KW-1185">Reference proteome</keyword>
<name>A0A0V0T287_9BILA</name>
<protein>
    <submittedName>
        <fullName evidence="1">Uncharacterized protein</fullName>
    </submittedName>
</protein>
<dbReference type="Proteomes" id="UP000055048">
    <property type="component" value="Unassembled WGS sequence"/>
</dbReference>
<sequence length="59" mass="6997">MTSWGLPRSLDFIESYTARLLTAHFRSLVEARAELHCYKHIFYMWLADSNPSSRDYWVG</sequence>
<comment type="caution">
    <text evidence="1">The sequence shown here is derived from an EMBL/GenBank/DDBJ whole genome shotgun (WGS) entry which is preliminary data.</text>
</comment>
<dbReference type="EMBL" id="JYDJ01000882">
    <property type="protein sequence ID" value="KRX33188.1"/>
    <property type="molecule type" value="Genomic_DNA"/>
</dbReference>
<reference evidence="1 2" key="1">
    <citation type="submission" date="2015-01" db="EMBL/GenBank/DDBJ databases">
        <title>Evolution of Trichinella species and genotypes.</title>
        <authorList>
            <person name="Korhonen P.K."/>
            <person name="Edoardo P."/>
            <person name="Giuseppe L.R."/>
            <person name="Gasser R.B."/>
        </authorList>
    </citation>
    <scope>NUCLEOTIDE SEQUENCE [LARGE SCALE GENOMIC DNA]</scope>
    <source>
        <strain evidence="1">ISS417</strain>
    </source>
</reference>
<evidence type="ECO:0000313" key="1">
    <source>
        <dbReference type="EMBL" id="KRX33188.1"/>
    </source>
</evidence>
<dbReference type="AlphaFoldDB" id="A0A0V0T287"/>
<proteinExistence type="predicted"/>